<dbReference type="EMBL" id="CP002116">
    <property type="protein sequence ID" value="ADK81594.1"/>
    <property type="molecule type" value="Genomic_DNA"/>
</dbReference>
<keyword evidence="4" id="KW-1185">Reference proteome</keyword>
<accession>E1R3G3</accession>
<evidence type="ECO:0000256" key="2">
    <source>
        <dbReference type="SAM" id="MobiDB-lite"/>
    </source>
</evidence>
<feature type="compositionally biased region" description="Basic and acidic residues" evidence="2">
    <location>
        <begin position="35"/>
        <end position="46"/>
    </location>
</feature>
<reference evidence="3 4" key="1">
    <citation type="journal article" date="2010" name="Stand. Genomic Sci.">
        <title>Complete genome sequence of Spirochaeta smaragdinae type strain (SEBR 4228).</title>
        <authorList>
            <person name="Mavromatis K."/>
            <person name="Yasawong M."/>
            <person name="Chertkov O."/>
            <person name="Lapidus A."/>
            <person name="Lucas S."/>
            <person name="Nolan M."/>
            <person name="Del Rio T.G."/>
            <person name="Tice H."/>
            <person name="Cheng J.F."/>
            <person name="Pitluck S."/>
            <person name="Liolios K."/>
            <person name="Ivanova N."/>
            <person name="Tapia R."/>
            <person name="Han C."/>
            <person name="Bruce D."/>
            <person name="Goodwin L."/>
            <person name="Pati A."/>
            <person name="Chen A."/>
            <person name="Palaniappan K."/>
            <person name="Land M."/>
            <person name="Hauser L."/>
            <person name="Chang Y.J."/>
            <person name="Jeffries C.D."/>
            <person name="Detter J.C."/>
            <person name="Rohde M."/>
            <person name="Brambilla E."/>
            <person name="Spring S."/>
            <person name="Goker M."/>
            <person name="Sikorski J."/>
            <person name="Woyke T."/>
            <person name="Bristow J."/>
            <person name="Eisen J.A."/>
            <person name="Markowitz V."/>
            <person name="Hugenholtz P."/>
            <person name="Klenk H.P."/>
            <person name="Kyrpides N.C."/>
        </authorList>
    </citation>
    <scope>NUCLEOTIDE SEQUENCE [LARGE SCALE GENOMIC DNA]</scope>
    <source>
        <strain evidence="4">DSM 11293 / JCM 15392 / SEBR 4228</strain>
    </source>
</reference>
<gene>
    <name evidence="3" type="ordered locus">Spirs_2481</name>
</gene>
<dbReference type="HOGENOM" id="CLU_1947485_0_0_12"/>
<keyword evidence="1" id="KW-0175">Coiled coil</keyword>
<dbReference type="STRING" id="573413.Spirs_2481"/>
<feature type="region of interest" description="Disordered" evidence="2">
    <location>
        <begin position="25"/>
        <end position="46"/>
    </location>
</feature>
<name>E1R3G3_SEDSS</name>
<dbReference type="RefSeq" id="WP_013255057.1">
    <property type="nucleotide sequence ID" value="NC_014364.1"/>
</dbReference>
<organism evidence="3 4">
    <name type="scientific">Sediminispirochaeta smaragdinae (strain DSM 11293 / JCM 15392 / SEBR 4228)</name>
    <name type="common">Spirochaeta smaragdinae</name>
    <dbReference type="NCBI Taxonomy" id="573413"/>
    <lineage>
        <taxon>Bacteria</taxon>
        <taxon>Pseudomonadati</taxon>
        <taxon>Spirochaetota</taxon>
        <taxon>Spirochaetia</taxon>
        <taxon>Spirochaetales</taxon>
        <taxon>Spirochaetaceae</taxon>
        <taxon>Sediminispirochaeta</taxon>
    </lineage>
</organism>
<dbReference type="Proteomes" id="UP000002318">
    <property type="component" value="Chromosome"/>
</dbReference>
<evidence type="ECO:0000313" key="4">
    <source>
        <dbReference type="Proteomes" id="UP000002318"/>
    </source>
</evidence>
<proteinExistence type="predicted"/>
<dbReference type="KEGG" id="ssm:Spirs_2481"/>
<evidence type="ECO:0000313" key="3">
    <source>
        <dbReference type="EMBL" id="ADK81594.1"/>
    </source>
</evidence>
<protein>
    <submittedName>
        <fullName evidence="3">Uncharacterized protein</fullName>
    </submittedName>
</protein>
<feature type="coiled-coil region" evidence="1">
    <location>
        <begin position="52"/>
        <end position="86"/>
    </location>
</feature>
<dbReference type="AlphaFoldDB" id="E1R3G3"/>
<sequence length="129" mass="14132">MRKIISIILALGVCFSAGFLLGTYRSGRGNSGRAAEYDSRGKKRDTEYQALSDEYERAVETYEGELAELRKEVAGYRKEAGKLTERIGGAQSESSSIAERAGRAEEGLSRALDLLRRLREAEPAAADDP</sequence>
<evidence type="ECO:0000256" key="1">
    <source>
        <dbReference type="SAM" id="Coils"/>
    </source>
</evidence>